<dbReference type="InterPro" id="IPR032710">
    <property type="entry name" value="NTF2-like_dom_sf"/>
</dbReference>
<dbReference type="InterPro" id="IPR012338">
    <property type="entry name" value="Beta-lactam/transpept-like"/>
</dbReference>
<reference evidence="4 5" key="1">
    <citation type="submission" date="2017-08" db="EMBL/GenBank/DDBJ databases">
        <authorList>
            <person name="de Groot N.N."/>
        </authorList>
    </citation>
    <scope>NUCLEOTIDE SEQUENCE [LARGE SCALE GENOMIC DNA]</scope>
    <source>
        <strain evidence="4 5">NBT06-6</strain>
    </source>
</reference>
<accession>A0A269PD01</accession>
<dbReference type="InterPro" id="IPR050515">
    <property type="entry name" value="Beta-lactam/transpept"/>
</dbReference>
<dbReference type="SUPFAM" id="SSF56601">
    <property type="entry name" value="beta-lactamase/transpeptidase-like"/>
    <property type="match status" value="1"/>
</dbReference>
<protein>
    <submittedName>
        <fullName evidence="4">Cell division protein FtsI</fullName>
    </submittedName>
</protein>
<dbReference type="SUPFAM" id="SSF54427">
    <property type="entry name" value="NTF2-like"/>
    <property type="match status" value="1"/>
</dbReference>
<keyword evidence="4" id="KW-0131">Cell cycle</keyword>
<evidence type="ECO:0000259" key="3">
    <source>
        <dbReference type="Pfam" id="PF05223"/>
    </source>
</evidence>
<organism evidence="4 5">
    <name type="scientific">Corynebacterium hadale</name>
    <dbReference type="NCBI Taxonomy" id="2026255"/>
    <lineage>
        <taxon>Bacteria</taxon>
        <taxon>Bacillati</taxon>
        <taxon>Actinomycetota</taxon>
        <taxon>Actinomycetes</taxon>
        <taxon>Mycobacteriales</taxon>
        <taxon>Corynebacteriaceae</taxon>
        <taxon>Corynebacterium</taxon>
    </lineage>
</organism>
<dbReference type="GO" id="GO:0008658">
    <property type="term" value="F:penicillin binding"/>
    <property type="evidence" value="ECO:0007669"/>
    <property type="project" value="InterPro"/>
</dbReference>
<dbReference type="PANTHER" id="PTHR30627">
    <property type="entry name" value="PEPTIDOGLYCAN D,D-TRANSPEPTIDASE"/>
    <property type="match status" value="1"/>
</dbReference>
<dbReference type="InterPro" id="IPR007887">
    <property type="entry name" value="MecA_N"/>
</dbReference>
<dbReference type="Pfam" id="PF00905">
    <property type="entry name" value="Transpeptidase"/>
    <property type="match status" value="1"/>
</dbReference>
<gene>
    <name evidence="4" type="ORF">CIG21_07085</name>
</gene>
<dbReference type="Proteomes" id="UP000215771">
    <property type="component" value="Unassembled WGS sequence"/>
</dbReference>
<proteinExistence type="predicted"/>
<dbReference type="PROSITE" id="PS51257">
    <property type="entry name" value="PROKAR_LIPOPROTEIN"/>
    <property type="match status" value="1"/>
</dbReference>
<dbReference type="RefSeq" id="WP_095277427.1">
    <property type="nucleotide sequence ID" value="NZ_CP047655.1"/>
</dbReference>
<dbReference type="AlphaFoldDB" id="A0A269PD01"/>
<feature type="domain" description="NTF2-like N-terminal transpeptidase" evidence="3">
    <location>
        <begin position="28"/>
        <end position="135"/>
    </location>
</feature>
<feature type="chain" id="PRO_5012334344" evidence="1">
    <location>
        <begin position="20"/>
        <end position="603"/>
    </location>
</feature>
<dbReference type="GO" id="GO:0051301">
    <property type="term" value="P:cell division"/>
    <property type="evidence" value="ECO:0007669"/>
    <property type="project" value="UniProtKB-KW"/>
</dbReference>
<evidence type="ECO:0000256" key="1">
    <source>
        <dbReference type="SAM" id="SignalP"/>
    </source>
</evidence>
<dbReference type="GO" id="GO:0071555">
    <property type="term" value="P:cell wall organization"/>
    <property type="evidence" value="ECO:0007669"/>
    <property type="project" value="TreeGrafter"/>
</dbReference>
<feature type="domain" description="Penicillin-binding protein transpeptidase" evidence="2">
    <location>
        <begin position="327"/>
        <end position="585"/>
    </location>
</feature>
<evidence type="ECO:0000313" key="4">
    <source>
        <dbReference type="EMBL" id="PAJ69670.1"/>
    </source>
</evidence>
<dbReference type="GO" id="GO:0071972">
    <property type="term" value="F:peptidoglycan L,D-transpeptidase activity"/>
    <property type="evidence" value="ECO:0007669"/>
    <property type="project" value="TreeGrafter"/>
</dbReference>
<dbReference type="Gene3D" id="3.40.710.10">
    <property type="entry name" value="DD-peptidase/beta-lactamase superfamily"/>
    <property type="match status" value="1"/>
</dbReference>
<sequence>MQRLLALLTGAAVLTTALAACTPRPNDAQPVAQEMLEAIASREVGELDALVDDPSTAATSINENWDGLQAEALDARITSVSQTENLATANYSMNWKLPRGRELNYDGQMTLTQSGENWQVRWQPSVLHPRLGANQHLELRSITPKEASVVSADGVELLRPGVAYRLLVDTDAAGSVPDTAFKISQALAAGHEADRAVPLRDAGELTNELEGAGGIYSAAMIPQAAKGVVEHELNGIPGVRLNEEASMVNADPAFAPDIMARVGQLVRDDLEGDAGWNVSVVNENGAAYEELEREDAAPAPAVHISLDHRVQQAAESALEPVAGQQAMIVAIRPSTGGILAVAQTPAADADGNVATMGQYPPGSTFKIITAAAGMERQGLNPGSTVPCPGTMNLFGRTVTNYAGFSLGNVSLESAFAHSCNTSFADISTQLAPGELQETGKQFGLGLDMNIPGLDTITGSIPAGDEPLDRTESGYGQGLDLASPFGMALVAATAAHGQMPVPFLIQGKETEVDGQVGPMAPEVAAQLQQMMAAVTAPGGTATGMTAGGDIRGKTGEAEINGGSHSWFAGYRADDDIAFATLIVLVGGSEAAVAVTDRMLHNLNP</sequence>
<evidence type="ECO:0000259" key="2">
    <source>
        <dbReference type="Pfam" id="PF00905"/>
    </source>
</evidence>
<dbReference type="GO" id="GO:0005886">
    <property type="term" value="C:plasma membrane"/>
    <property type="evidence" value="ECO:0007669"/>
    <property type="project" value="TreeGrafter"/>
</dbReference>
<evidence type="ECO:0000313" key="5">
    <source>
        <dbReference type="Proteomes" id="UP000215771"/>
    </source>
</evidence>
<dbReference type="GO" id="GO:0046677">
    <property type="term" value="P:response to antibiotic"/>
    <property type="evidence" value="ECO:0007669"/>
    <property type="project" value="InterPro"/>
</dbReference>
<dbReference type="Pfam" id="PF05223">
    <property type="entry name" value="MecA_N"/>
    <property type="match status" value="1"/>
</dbReference>
<keyword evidence="1" id="KW-0732">Signal</keyword>
<dbReference type="EMBL" id="NQMQ01000013">
    <property type="protein sequence ID" value="PAJ69670.1"/>
    <property type="molecule type" value="Genomic_DNA"/>
</dbReference>
<feature type="signal peptide" evidence="1">
    <location>
        <begin position="1"/>
        <end position="19"/>
    </location>
</feature>
<comment type="caution">
    <text evidence="4">The sequence shown here is derived from an EMBL/GenBank/DDBJ whole genome shotgun (WGS) entry which is preliminary data.</text>
</comment>
<name>A0A269PD01_9CORY</name>
<dbReference type="PANTHER" id="PTHR30627:SF24">
    <property type="entry name" value="PENICILLIN-BINDING PROTEIN 4B"/>
    <property type="match status" value="1"/>
</dbReference>
<keyword evidence="4" id="KW-0132">Cell division</keyword>
<dbReference type="InterPro" id="IPR001460">
    <property type="entry name" value="PCN-bd_Tpept"/>
</dbReference>